<dbReference type="EMBL" id="RJJD01000001">
    <property type="protein sequence ID" value="RNI31566.1"/>
    <property type="molecule type" value="Genomic_DNA"/>
</dbReference>
<reference evidence="3 4" key="1">
    <citation type="submission" date="2018-11" db="EMBL/GenBank/DDBJ databases">
        <title>Rufibacter latericius sp. nov., isolated from water in Baiyang Lake.</title>
        <authorList>
            <person name="Yang Y."/>
        </authorList>
    </citation>
    <scope>NUCLEOTIDE SEQUENCE [LARGE SCALE GENOMIC DNA]</scope>
    <source>
        <strain evidence="3 4">R-22-1c-1</strain>
    </source>
</reference>
<dbReference type="SUPFAM" id="SSF52266">
    <property type="entry name" value="SGNH hydrolase"/>
    <property type="match status" value="1"/>
</dbReference>
<comment type="caution">
    <text evidence="3">The sequence shown here is derived from an EMBL/GenBank/DDBJ whole genome shotgun (WGS) entry which is preliminary data.</text>
</comment>
<keyword evidence="3" id="KW-0378">Hydrolase</keyword>
<dbReference type="CDD" id="cd01832">
    <property type="entry name" value="SGNH_hydrolase_like_1"/>
    <property type="match status" value="1"/>
</dbReference>
<dbReference type="InterPro" id="IPR036514">
    <property type="entry name" value="SGNH_hydro_sf"/>
</dbReference>
<evidence type="ECO:0000313" key="3">
    <source>
        <dbReference type="EMBL" id="RNI31566.1"/>
    </source>
</evidence>
<name>A0A3M9N1H2_9BACT</name>
<organism evidence="3 4">
    <name type="scientific">Rufibacter latericius</name>
    <dbReference type="NCBI Taxonomy" id="2487040"/>
    <lineage>
        <taxon>Bacteria</taxon>
        <taxon>Pseudomonadati</taxon>
        <taxon>Bacteroidota</taxon>
        <taxon>Cytophagia</taxon>
        <taxon>Cytophagales</taxon>
        <taxon>Hymenobacteraceae</taxon>
        <taxon>Rufibacter</taxon>
    </lineage>
</organism>
<sequence length="242" mass="26319">MHPFSRILVFVTSLFFLAACSSSDTEEPEVTPSPKIPDTPSASGSYLALGDSYTIGQGVAATERWPVHLANFLSGEGVKVGAPRVIAQTGWTTADLLQRVKTEKFDGGYGLVSLMIGVNNQYQGRGLEEFRTQFKELLTFSTAIAMKDPKNVLVLTIPDWGATPFGSSRDQAYISAQIQKFNEVIKAEAAAAGITVIDVYEVSLLVKETPAYLASDGLHYSGLMHQRWAQMALPEAKKKLLD</sequence>
<proteinExistence type="predicted"/>
<dbReference type="Gene3D" id="3.40.50.1110">
    <property type="entry name" value="SGNH hydrolase"/>
    <property type="match status" value="1"/>
</dbReference>
<accession>A0A3M9N1H2</accession>
<dbReference type="PROSITE" id="PS51257">
    <property type="entry name" value="PROKAR_LIPOPROTEIN"/>
    <property type="match status" value="1"/>
</dbReference>
<evidence type="ECO:0000313" key="4">
    <source>
        <dbReference type="Proteomes" id="UP000272117"/>
    </source>
</evidence>
<evidence type="ECO:0000256" key="1">
    <source>
        <dbReference type="SAM" id="SignalP"/>
    </source>
</evidence>
<keyword evidence="1" id="KW-0732">Signal</keyword>
<feature type="domain" description="SGNH hydrolase-type esterase" evidence="2">
    <location>
        <begin position="48"/>
        <end position="227"/>
    </location>
</feature>
<feature type="signal peptide" evidence="1">
    <location>
        <begin position="1"/>
        <end position="18"/>
    </location>
</feature>
<dbReference type="Pfam" id="PF13472">
    <property type="entry name" value="Lipase_GDSL_2"/>
    <property type="match status" value="1"/>
</dbReference>
<keyword evidence="4" id="KW-1185">Reference proteome</keyword>
<dbReference type="InterPro" id="IPR013830">
    <property type="entry name" value="SGNH_hydro"/>
</dbReference>
<dbReference type="AlphaFoldDB" id="A0A3M9N1H2"/>
<dbReference type="OrthoDB" id="158267at2"/>
<dbReference type="Proteomes" id="UP000272117">
    <property type="component" value="Unassembled WGS sequence"/>
</dbReference>
<gene>
    <name evidence="3" type="ORF">EFB08_03345</name>
</gene>
<feature type="chain" id="PRO_5018194522" evidence="1">
    <location>
        <begin position="19"/>
        <end position="242"/>
    </location>
</feature>
<protein>
    <submittedName>
        <fullName evidence="3">SGNH/GDSL hydrolase family protein</fullName>
    </submittedName>
</protein>
<dbReference type="GO" id="GO:0016788">
    <property type="term" value="F:hydrolase activity, acting on ester bonds"/>
    <property type="evidence" value="ECO:0007669"/>
    <property type="project" value="UniProtKB-ARBA"/>
</dbReference>
<evidence type="ECO:0000259" key="2">
    <source>
        <dbReference type="Pfam" id="PF13472"/>
    </source>
</evidence>